<evidence type="ECO:0000256" key="1">
    <source>
        <dbReference type="SAM" id="MobiDB-lite"/>
    </source>
</evidence>
<geneLocation type="plasmid" evidence="2 3">
    <name>pSCL4</name>
</geneLocation>
<evidence type="ECO:0000313" key="2">
    <source>
        <dbReference type="EMBL" id="EFG04223.2"/>
    </source>
</evidence>
<evidence type="ECO:0000313" key="3">
    <source>
        <dbReference type="Proteomes" id="UP000002357"/>
    </source>
</evidence>
<feature type="region of interest" description="Disordered" evidence="1">
    <location>
        <begin position="19"/>
        <end position="41"/>
    </location>
</feature>
<reference evidence="2 3" key="1">
    <citation type="journal article" date="2010" name="Genome Biol. Evol.">
        <title>The sequence of a 1.8-mb bacterial linear plasmid reveals a rich evolutionary reservoir of secondary metabolic pathways.</title>
        <authorList>
            <person name="Medema M.H."/>
            <person name="Trefzer A."/>
            <person name="Kovalchuk A."/>
            <person name="van den Berg M."/>
            <person name="Mueller U."/>
            <person name="Heijne W."/>
            <person name="Wu L."/>
            <person name="Alam M.T."/>
            <person name="Ronning C.M."/>
            <person name="Nierman W.C."/>
            <person name="Bovenberg R.A.L."/>
            <person name="Breitling R."/>
            <person name="Takano E."/>
        </authorList>
    </citation>
    <scope>NUCLEOTIDE SEQUENCE [LARGE SCALE GENOMIC DNA]</scope>
    <source>
        <strain evidence="3">ATCC 27064 / DSM 738 / JCM 4710 / NBRC 13307 / NCIMB 12785 / NRRL 3585 / VKM Ac-602</strain>
        <plasmid evidence="2">pSCL4</plasmid>
    </source>
</reference>
<dbReference type="Proteomes" id="UP000002357">
    <property type="component" value="Plasmid pSCL4"/>
</dbReference>
<dbReference type="GeneID" id="93734860"/>
<keyword evidence="3" id="KW-1185">Reference proteome</keyword>
<gene>
    <name evidence="2" type="ORF">SCLAV_p0736</name>
</gene>
<protein>
    <submittedName>
        <fullName evidence="2">Uncharacterized protein</fullName>
    </submittedName>
</protein>
<dbReference type="EMBL" id="CM000914">
    <property type="protein sequence ID" value="EFG04223.2"/>
    <property type="molecule type" value="Genomic_DNA"/>
</dbReference>
<proteinExistence type="predicted"/>
<dbReference type="RefSeq" id="WP_003953211.1">
    <property type="nucleotide sequence ID" value="NZ_CM000914.1"/>
</dbReference>
<organism evidence="2 3">
    <name type="scientific">Streptomyces clavuligerus</name>
    <dbReference type="NCBI Taxonomy" id="1901"/>
    <lineage>
        <taxon>Bacteria</taxon>
        <taxon>Bacillati</taxon>
        <taxon>Actinomycetota</taxon>
        <taxon>Actinomycetes</taxon>
        <taxon>Kitasatosporales</taxon>
        <taxon>Streptomycetaceae</taxon>
        <taxon>Streptomyces</taxon>
    </lineage>
</organism>
<sequence length="41" mass="4189">MRDIDPALADAVAALSGDTTESPLTLPDTMDVLEGNPTNGC</sequence>
<dbReference type="AlphaFoldDB" id="B5GN92"/>
<keyword evidence="2" id="KW-0614">Plasmid</keyword>
<accession>B5GN92</accession>
<name>B5GN92_STRCL</name>